<proteinExistence type="predicted"/>
<protein>
    <submittedName>
        <fullName evidence="2">PHP domain protein</fullName>
    </submittedName>
</protein>
<dbReference type="Gene3D" id="1.10.150.650">
    <property type="match status" value="1"/>
</dbReference>
<dbReference type="KEGG" id="rca:Rcas_0847"/>
<dbReference type="CDD" id="cd07438">
    <property type="entry name" value="PHP_HisPPase_AMP"/>
    <property type="match status" value="1"/>
</dbReference>
<evidence type="ECO:0000313" key="3">
    <source>
        <dbReference type="Proteomes" id="UP000000263"/>
    </source>
</evidence>
<keyword evidence="3" id="KW-1185">Reference proteome</keyword>
<dbReference type="InterPro" id="IPR004013">
    <property type="entry name" value="PHP_dom"/>
</dbReference>
<dbReference type="AlphaFoldDB" id="A7NHL7"/>
<dbReference type="RefSeq" id="WP_012119394.1">
    <property type="nucleotide sequence ID" value="NC_009767.1"/>
</dbReference>
<dbReference type="STRING" id="383372.Rcas_0847"/>
<dbReference type="EMBL" id="CP000804">
    <property type="protein sequence ID" value="ABU56964.1"/>
    <property type="molecule type" value="Genomic_DNA"/>
</dbReference>
<dbReference type="HOGENOM" id="CLU_067347_1_0_0"/>
<gene>
    <name evidence="2" type="ordered locus">Rcas_0847</name>
</gene>
<dbReference type="Pfam" id="PF02811">
    <property type="entry name" value="PHP"/>
    <property type="match status" value="1"/>
</dbReference>
<dbReference type="Proteomes" id="UP000000263">
    <property type="component" value="Chromosome"/>
</dbReference>
<dbReference type="SMART" id="SM00481">
    <property type="entry name" value="POLIIIAc"/>
    <property type="match status" value="1"/>
</dbReference>
<accession>A7NHL7</accession>
<dbReference type="InterPro" id="IPR003141">
    <property type="entry name" value="Pol/His_phosphatase_N"/>
</dbReference>
<dbReference type="InterPro" id="IPR052018">
    <property type="entry name" value="PHP_domain"/>
</dbReference>
<dbReference type="Gene3D" id="3.20.20.140">
    <property type="entry name" value="Metal-dependent hydrolases"/>
    <property type="match status" value="1"/>
</dbReference>
<dbReference type="PANTHER" id="PTHR42924">
    <property type="entry name" value="EXONUCLEASE"/>
    <property type="match status" value="1"/>
</dbReference>
<dbReference type="InterPro" id="IPR016195">
    <property type="entry name" value="Pol/histidinol_Pase-like"/>
</dbReference>
<dbReference type="PANTHER" id="PTHR42924:SF3">
    <property type="entry name" value="POLYMERASE_HISTIDINOL PHOSPHATASE N-TERMINAL DOMAIN-CONTAINING PROTEIN"/>
    <property type="match status" value="1"/>
</dbReference>
<evidence type="ECO:0000259" key="1">
    <source>
        <dbReference type="SMART" id="SM00481"/>
    </source>
</evidence>
<dbReference type="SUPFAM" id="SSF89550">
    <property type="entry name" value="PHP domain-like"/>
    <property type="match status" value="1"/>
</dbReference>
<dbReference type="GO" id="GO:0035312">
    <property type="term" value="F:5'-3' DNA exonuclease activity"/>
    <property type="evidence" value="ECO:0007669"/>
    <property type="project" value="TreeGrafter"/>
</dbReference>
<feature type="domain" description="Polymerase/histidinol phosphatase N-terminal" evidence="1">
    <location>
        <begin position="2"/>
        <end position="69"/>
    </location>
</feature>
<evidence type="ECO:0000313" key="2">
    <source>
        <dbReference type="EMBL" id="ABU56964.1"/>
    </source>
</evidence>
<name>A7NHL7_ROSCS</name>
<reference evidence="2 3" key="1">
    <citation type="submission" date="2007-08" db="EMBL/GenBank/DDBJ databases">
        <title>Complete sequence of Roseiflexus castenholzii DSM 13941.</title>
        <authorList>
            <consortium name="US DOE Joint Genome Institute"/>
            <person name="Copeland A."/>
            <person name="Lucas S."/>
            <person name="Lapidus A."/>
            <person name="Barry K."/>
            <person name="Glavina del Rio T."/>
            <person name="Dalin E."/>
            <person name="Tice H."/>
            <person name="Pitluck S."/>
            <person name="Thompson L.S."/>
            <person name="Brettin T."/>
            <person name="Bruce D."/>
            <person name="Detter J.C."/>
            <person name="Han C."/>
            <person name="Tapia R."/>
            <person name="Schmutz J."/>
            <person name="Larimer F."/>
            <person name="Land M."/>
            <person name="Hauser L."/>
            <person name="Kyrpides N."/>
            <person name="Mikhailova N."/>
            <person name="Bryant D.A."/>
            <person name="Hanada S."/>
            <person name="Tsukatani Y."/>
            <person name="Richardson P."/>
        </authorList>
    </citation>
    <scope>NUCLEOTIDE SEQUENCE [LARGE SCALE GENOMIC DNA]</scope>
    <source>
        <strain evidence="3">DSM 13941 / HLO8</strain>
    </source>
</reference>
<dbReference type="OrthoDB" id="148751at2"/>
<organism evidence="2 3">
    <name type="scientific">Roseiflexus castenholzii (strain DSM 13941 / HLO8)</name>
    <dbReference type="NCBI Taxonomy" id="383372"/>
    <lineage>
        <taxon>Bacteria</taxon>
        <taxon>Bacillati</taxon>
        <taxon>Chloroflexota</taxon>
        <taxon>Chloroflexia</taxon>
        <taxon>Chloroflexales</taxon>
        <taxon>Roseiflexineae</taxon>
        <taxon>Roseiflexaceae</taxon>
        <taxon>Roseiflexus</taxon>
    </lineage>
</organism>
<dbReference type="eggNOG" id="COG0613">
    <property type="taxonomic scope" value="Bacteria"/>
</dbReference>
<dbReference type="GO" id="GO:0004534">
    <property type="term" value="F:5'-3' RNA exonuclease activity"/>
    <property type="evidence" value="ECO:0007669"/>
    <property type="project" value="TreeGrafter"/>
</dbReference>
<sequence length="285" mass="30512">MIDLHIHTHATPHHATWTPEMLAEAAARAGLRVIAVTDHNTTATVRATQEAGARIGIQVISGVEIDSGFPAGRSDDLLPFKLWHVLVYGVDPDAPQLQALCRSVEARNRADAAALRDRLMRAGFRLTGIDELGRPPNVADIGTALGRSNDLPNRLSGEDDESAGMRYILTHLPGAYRPPAVDEIIAVAHAVRGVAVLAHPGRSKGVYAIPATAEDIAAMAAAGLDGIEVYYPTHHPDQVTMYQRLAQRYALLITGGSDSHHPHQPLAQLPEGWCQAFLARVGVSG</sequence>